<dbReference type="RefSeq" id="WP_285153085.1">
    <property type="nucleotide sequence ID" value="NZ_JASSPP010000007.1"/>
</dbReference>
<feature type="coiled-coil region" evidence="1">
    <location>
        <begin position="32"/>
        <end position="96"/>
    </location>
</feature>
<evidence type="ECO:0000313" key="2">
    <source>
        <dbReference type="EMBL" id="MDK9580835.1"/>
    </source>
</evidence>
<comment type="caution">
    <text evidence="2">The sequence shown here is derived from an EMBL/GenBank/DDBJ whole genome shotgun (WGS) entry which is preliminary data.</text>
</comment>
<dbReference type="Pfam" id="PF06810">
    <property type="entry name" value="Phage_scaffold"/>
    <property type="match status" value="1"/>
</dbReference>
<evidence type="ECO:0000313" key="3">
    <source>
        <dbReference type="Proteomes" id="UP001225134"/>
    </source>
</evidence>
<dbReference type="Proteomes" id="UP001225134">
    <property type="component" value="Unassembled WGS sequence"/>
</dbReference>
<organism evidence="2 3">
    <name type="scientific">Sneathia sanguinegens</name>
    <dbReference type="NCBI Taxonomy" id="40543"/>
    <lineage>
        <taxon>Bacteria</taxon>
        <taxon>Fusobacteriati</taxon>
        <taxon>Fusobacteriota</taxon>
        <taxon>Fusobacteriia</taxon>
        <taxon>Fusobacteriales</taxon>
        <taxon>Leptotrichiaceae</taxon>
        <taxon>Sneathia</taxon>
    </lineage>
</organism>
<proteinExistence type="predicted"/>
<protein>
    <submittedName>
        <fullName evidence="2">Phage scaffolding protein</fullName>
    </submittedName>
</protein>
<keyword evidence="1" id="KW-0175">Coiled coil</keyword>
<evidence type="ECO:0000256" key="1">
    <source>
        <dbReference type="SAM" id="Coils"/>
    </source>
</evidence>
<sequence length="181" mass="20889">MTLEELISLGLEKEQAEKVLNKYGNMIPKNRFDEVNNKYNTTNAELKDYKEKYTKLENDFSTYKAENKSEEMAENIKNLTNIKENLEKDVNKLKLENLIDVELLKNGARDTISIKPHLDMAKISEDNNNLKEQIKILKENKSYLFVDNNLNGAEPKGKPNTEEPKVVSLENAISNFYNKGE</sequence>
<dbReference type="EMBL" id="JASSPP010000007">
    <property type="protein sequence ID" value="MDK9580835.1"/>
    <property type="molecule type" value="Genomic_DNA"/>
</dbReference>
<accession>A0ABT7HJX5</accession>
<reference evidence="2 3" key="1">
    <citation type="submission" date="2023-06" db="EMBL/GenBank/DDBJ databases">
        <title>Antibody response to the Sneathia vaginalis cytopathogenic toxin A during pregnancy.</title>
        <authorList>
            <person name="Mccoy Z.T."/>
            <person name="Serrano M.G."/>
            <person name="Spaine K."/>
            <person name="Edwards D.J."/>
            <person name="Buck G.A."/>
            <person name="Jefferson K."/>
        </authorList>
    </citation>
    <scope>NUCLEOTIDE SEQUENCE [LARGE SCALE GENOMIC DNA]</scope>
    <source>
        <strain evidence="2 3">CCUG 42621</strain>
    </source>
</reference>
<dbReference type="InterPro" id="IPR009636">
    <property type="entry name" value="SCAF"/>
</dbReference>
<keyword evidence="3" id="KW-1185">Reference proteome</keyword>
<name>A0ABT7HJX5_9FUSO</name>
<gene>
    <name evidence="2" type="ORF">QQA45_04810</name>
</gene>